<evidence type="ECO:0000313" key="2">
    <source>
        <dbReference type="Proteomes" id="UP000190890"/>
    </source>
</evidence>
<accession>A0A1S8TVY5</accession>
<comment type="caution">
    <text evidence="1">The sequence shown here is derived from an EMBL/GenBank/DDBJ whole genome shotgun (WGS) entry which is preliminary data.</text>
</comment>
<dbReference type="InterPro" id="IPR029040">
    <property type="entry name" value="RPABC4/Spt4"/>
</dbReference>
<name>A0A1S8TVY5_9CLOT</name>
<evidence type="ECO:0000313" key="1">
    <source>
        <dbReference type="EMBL" id="OOM81779.1"/>
    </source>
</evidence>
<proteinExistence type="predicted"/>
<dbReference type="EMBL" id="LZZM01000053">
    <property type="protein sequence ID" value="OOM81779.1"/>
    <property type="molecule type" value="Genomic_DNA"/>
</dbReference>
<organism evidence="1 2">
    <name type="scientific">Clostridium puniceum</name>
    <dbReference type="NCBI Taxonomy" id="29367"/>
    <lineage>
        <taxon>Bacteria</taxon>
        <taxon>Bacillati</taxon>
        <taxon>Bacillota</taxon>
        <taxon>Clostridia</taxon>
        <taxon>Eubacteriales</taxon>
        <taxon>Clostridiaceae</taxon>
        <taxon>Clostridium</taxon>
    </lineage>
</organism>
<dbReference type="AlphaFoldDB" id="A0A1S8TVY5"/>
<protein>
    <submittedName>
        <fullName evidence="1">Uncharacterized protein</fullName>
    </submittedName>
</protein>
<gene>
    <name evidence="1" type="ORF">CLPUN_09630</name>
</gene>
<dbReference type="STRING" id="29367.CLPUN_09630"/>
<reference evidence="1 2" key="1">
    <citation type="submission" date="2016-05" db="EMBL/GenBank/DDBJ databases">
        <title>Microbial solvent formation.</title>
        <authorList>
            <person name="Poehlein A."/>
            <person name="Montoya Solano J.D."/>
            <person name="Flitsch S."/>
            <person name="Krabben P."/>
            <person name="Duerre P."/>
            <person name="Daniel R."/>
        </authorList>
    </citation>
    <scope>NUCLEOTIDE SEQUENCE [LARGE SCALE GENOMIC DNA]</scope>
    <source>
        <strain evidence="1 2">DSM 2619</strain>
    </source>
</reference>
<dbReference type="SUPFAM" id="SSF63393">
    <property type="entry name" value="RNA polymerase subunits"/>
    <property type="match status" value="1"/>
</dbReference>
<dbReference type="RefSeq" id="WP_077846218.1">
    <property type="nucleotide sequence ID" value="NZ_LZZM01000053.1"/>
</dbReference>
<sequence length="97" mass="11116">MKQIIYKCLNRECKVEFKGKNKDGLRCPICGSSISPFTLSPTFEELEHTYSYEQLNGHYSKQINSKVIINNKIVIEGTVYIEKITEGIAEKISRSLK</sequence>
<keyword evidence="2" id="KW-1185">Reference proteome</keyword>
<dbReference type="Proteomes" id="UP000190890">
    <property type="component" value="Unassembled WGS sequence"/>
</dbReference>
<dbReference type="OrthoDB" id="8592386at2"/>